<gene>
    <name evidence="2" type="ORF">DUNSADRAFT_4635</name>
</gene>
<sequence length="181" mass="18253">MAWQMCSPAPLHTACECVMWPSPAPAARPTCRPSWLWPRSTGEPSNANGGHANGNQPRSANGGSSSHAGDAGAANGSAGGSEAATNGDVEAVANGGVDAAANGTAGSSGAANGASTAGQGQAHKSTATNQAPPPYKCTKQVANLQEQFPDMDAELVKCIIDDEEGDIPNARSKLRELRKGM</sequence>
<dbReference type="Proteomes" id="UP000815325">
    <property type="component" value="Unassembled WGS sequence"/>
</dbReference>
<proteinExistence type="predicted"/>
<protein>
    <recommendedName>
        <fullName evidence="4">CUE domain-containing protein</fullName>
    </recommendedName>
</protein>
<feature type="compositionally biased region" description="Polar residues" evidence="1">
    <location>
        <begin position="42"/>
        <end position="58"/>
    </location>
</feature>
<name>A0ABQ7GRN5_DUNSA</name>
<evidence type="ECO:0008006" key="4">
    <source>
        <dbReference type="Google" id="ProtNLM"/>
    </source>
</evidence>
<keyword evidence="3" id="KW-1185">Reference proteome</keyword>
<reference evidence="2" key="1">
    <citation type="submission" date="2017-08" db="EMBL/GenBank/DDBJ databases">
        <authorList>
            <person name="Polle J.E."/>
            <person name="Barry K."/>
            <person name="Cushman J."/>
            <person name="Schmutz J."/>
            <person name="Tran D."/>
            <person name="Hathwaick L.T."/>
            <person name="Yim W.C."/>
            <person name="Jenkins J."/>
            <person name="Mckie-Krisberg Z.M."/>
            <person name="Prochnik S."/>
            <person name="Lindquist E."/>
            <person name="Dockter R.B."/>
            <person name="Adam C."/>
            <person name="Molina H."/>
            <person name="Bunkerborg J."/>
            <person name="Jin E."/>
            <person name="Buchheim M."/>
            <person name="Magnuson J."/>
        </authorList>
    </citation>
    <scope>NUCLEOTIDE SEQUENCE</scope>
    <source>
        <strain evidence="2">CCAP 19/18</strain>
    </source>
</reference>
<dbReference type="EMBL" id="MU069623">
    <property type="protein sequence ID" value="KAF5837244.1"/>
    <property type="molecule type" value="Genomic_DNA"/>
</dbReference>
<feature type="region of interest" description="Disordered" evidence="1">
    <location>
        <begin position="35"/>
        <end position="135"/>
    </location>
</feature>
<evidence type="ECO:0000313" key="3">
    <source>
        <dbReference type="Proteomes" id="UP000815325"/>
    </source>
</evidence>
<comment type="caution">
    <text evidence="2">The sequence shown here is derived from an EMBL/GenBank/DDBJ whole genome shotgun (WGS) entry which is preliminary data.</text>
</comment>
<dbReference type="CDD" id="cd14279">
    <property type="entry name" value="CUE"/>
    <property type="match status" value="1"/>
</dbReference>
<feature type="compositionally biased region" description="Low complexity" evidence="1">
    <location>
        <begin position="59"/>
        <end position="122"/>
    </location>
</feature>
<accession>A0ABQ7GRN5</accession>
<evidence type="ECO:0000256" key="1">
    <source>
        <dbReference type="SAM" id="MobiDB-lite"/>
    </source>
</evidence>
<evidence type="ECO:0000313" key="2">
    <source>
        <dbReference type="EMBL" id="KAF5837244.1"/>
    </source>
</evidence>
<organism evidence="2 3">
    <name type="scientific">Dunaliella salina</name>
    <name type="common">Green alga</name>
    <name type="synonym">Protococcus salinus</name>
    <dbReference type="NCBI Taxonomy" id="3046"/>
    <lineage>
        <taxon>Eukaryota</taxon>
        <taxon>Viridiplantae</taxon>
        <taxon>Chlorophyta</taxon>
        <taxon>core chlorophytes</taxon>
        <taxon>Chlorophyceae</taxon>
        <taxon>CS clade</taxon>
        <taxon>Chlamydomonadales</taxon>
        <taxon>Dunaliellaceae</taxon>
        <taxon>Dunaliella</taxon>
    </lineage>
</organism>